<dbReference type="SUPFAM" id="SSF54001">
    <property type="entry name" value="Cysteine proteinases"/>
    <property type="match status" value="1"/>
</dbReference>
<dbReference type="Gene3D" id="3.90.70.10">
    <property type="entry name" value="Cysteine proteinases"/>
    <property type="match status" value="1"/>
</dbReference>
<comment type="caution">
    <text evidence="4">The sequence shown here is derived from an EMBL/GenBank/DDBJ whole genome shotgun (WGS) entry which is preliminary data.</text>
</comment>
<feature type="chain" id="PRO_5034914613" description="Peptidase C1A papain C-terminal domain-containing protein" evidence="2">
    <location>
        <begin position="23"/>
        <end position="392"/>
    </location>
</feature>
<evidence type="ECO:0000313" key="5">
    <source>
        <dbReference type="Proteomes" id="UP000078124"/>
    </source>
</evidence>
<sequence length="392" mass="43301">MKRVNTLAILAFILLIPPEASAQYPSFAAFTPPSKEYVVQSDLIEVTNLPKVPAQGGRGICYAASAAVVLTAENCLKLHEDCTRYTPDKIFSPYGLVKPFGEEDSRSHEPLADEGGSAINALNYAAYDAFGNPSLECSSKDKTMPDFATSDDGGIREYTMWNQVYNIYKNLTNTAQKTDFNCQACIEDFFNTHQTEFSTLKKIFPNIKEQSVSFLRLMREPTYRDFVVKLTVPIKCHRVANKVWLENAGKVDVAVYPPAGGDTTTPGSSGKETGQNKKPGHGNYKEAIAVIKTVLNSGRPLVLEGICLDKNTKGKKCLVLHTVVISGSKTLCDKKNQCLDVLKVINSWGDSWQKEVNDGWVQAKPLLDSTHYAEYMMGWLSDKAQAGQEDSR</sequence>
<organism evidence="4 5">
    <name type="scientific">Raoultella planticola</name>
    <name type="common">Klebsiella planticola</name>
    <dbReference type="NCBI Taxonomy" id="575"/>
    <lineage>
        <taxon>Bacteria</taxon>
        <taxon>Pseudomonadati</taxon>
        <taxon>Pseudomonadota</taxon>
        <taxon>Gammaproteobacteria</taxon>
        <taxon>Enterobacterales</taxon>
        <taxon>Enterobacteriaceae</taxon>
        <taxon>Klebsiella/Raoultella group</taxon>
        <taxon>Raoultella</taxon>
    </lineage>
</organism>
<evidence type="ECO:0000313" key="4">
    <source>
        <dbReference type="EMBL" id="SBM36545.1"/>
    </source>
</evidence>
<dbReference type="AlphaFoldDB" id="A0A8G2EAS3"/>
<evidence type="ECO:0008006" key="7">
    <source>
        <dbReference type="Google" id="ProtNLM"/>
    </source>
</evidence>
<feature type="compositionally biased region" description="Polar residues" evidence="1">
    <location>
        <begin position="262"/>
        <end position="273"/>
    </location>
</feature>
<evidence type="ECO:0000256" key="2">
    <source>
        <dbReference type="SAM" id="SignalP"/>
    </source>
</evidence>
<dbReference type="Proteomes" id="UP000078124">
    <property type="component" value="Unassembled WGS sequence"/>
</dbReference>
<evidence type="ECO:0000313" key="3">
    <source>
        <dbReference type="EMBL" id="MDZ7464166.1"/>
    </source>
</evidence>
<protein>
    <recommendedName>
        <fullName evidence="7">Peptidase C1A papain C-terminal domain-containing protein</fullName>
    </recommendedName>
</protein>
<evidence type="ECO:0000256" key="1">
    <source>
        <dbReference type="SAM" id="MobiDB-lite"/>
    </source>
</evidence>
<proteinExistence type="predicted"/>
<keyword evidence="2" id="KW-0732">Signal</keyword>
<dbReference type="EMBL" id="JAXUDK010000001">
    <property type="protein sequence ID" value="MDZ7464166.1"/>
    <property type="molecule type" value="Genomic_DNA"/>
</dbReference>
<dbReference type="RefSeq" id="WP_223849366.1">
    <property type="nucleotide sequence ID" value="NZ_CABDVR010000001.1"/>
</dbReference>
<dbReference type="Proteomes" id="UP001293169">
    <property type="component" value="Unassembled WGS sequence"/>
</dbReference>
<keyword evidence="6" id="KW-1185">Reference proteome</keyword>
<reference evidence="4 5" key="1">
    <citation type="submission" date="2016-05" db="EMBL/GenBank/DDBJ databases">
        <authorList>
            <consortium name="Pathogen Informatics"/>
        </authorList>
    </citation>
    <scope>NUCLEOTIDE SEQUENCE [LARGE SCALE GENOMIC DNA]</scope>
    <source>
        <strain evidence="4 5">2880STDY5682802</strain>
    </source>
</reference>
<feature type="region of interest" description="Disordered" evidence="1">
    <location>
        <begin position="259"/>
        <end position="281"/>
    </location>
</feature>
<name>A0A8G2EAS3_RAOPL</name>
<evidence type="ECO:0000313" key="6">
    <source>
        <dbReference type="Proteomes" id="UP001293169"/>
    </source>
</evidence>
<gene>
    <name evidence="4" type="ORF">SAMEA2273876_03923</name>
    <name evidence="3" type="ORF">U5E74_00590</name>
</gene>
<feature type="signal peptide" evidence="2">
    <location>
        <begin position="1"/>
        <end position="22"/>
    </location>
</feature>
<dbReference type="EMBL" id="FLAC01000017">
    <property type="protein sequence ID" value="SBM36545.1"/>
    <property type="molecule type" value="Genomic_DNA"/>
</dbReference>
<reference evidence="3 6" key="2">
    <citation type="submission" date="2023-12" db="EMBL/GenBank/DDBJ databases">
        <title>N/s.</title>
        <authorList>
            <person name="Dale J."/>
        </authorList>
    </citation>
    <scope>NUCLEOTIDE SEQUENCE [LARGE SCALE GENOMIC DNA]</scope>
    <source>
        <strain evidence="3 6">2023EL-01226</strain>
    </source>
</reference>
<accession>A0A8G2EAS3</accession>
<dbReference type="InterPro" id="IPR038765">
    <property type="entry name" value="Papain-like_cys_pep_sf"/>
</dbReference>